<dbReference type="InterPro" id="IPR013783">
    <property type="entry name" value="Ig-like_fold"/>
</dbReference>
<keyword evidence="17" id="KW-0812">Transmembrane</keyword>
<dbReference type="Proteomes" id="UP000887572">
    <property type="component" value="Unplaced"/>
</dbReference>
<evidence type="ECO:0000256" key="11">
    <source>
        <dbReference type="ARBA" id="ARBA00023157"/>
    </source>
</evidence>
<evidence type="ECO:0000256" key="5">
    <source>
        <dbReference type="ARBA" id="ARBA00022448"/>
    </source>
</evidence>
<keyword evidence="9" id="KW-0677">Repeat</keyword>
<feature type="domain" description="EGF-like" evidence="18">
    <location>
        <begin position="1431"/>
        <end position="1461"/>
    </location>
</feature>
<keyword evidence="17" id="KW-0472">Membrane</keyword>
<evidence type="ECO:0000259" key="19">
    <source>
        <dbReference type="PROSITE" id="PS51041"/>
    </source>
</evidence>
<dbReference type="InterPro" id="IPR006212">
    <property type="entry name" value="Furin_repeat"/>
</dbReference>
<dbReference type="PROSITE" id="PS51041">
    <property type="entry name" value="EMI"/>
    <property type="match status" value="1"/>
</dbReference>
<dbReference type="PROSITE" id="PS00022">
    <property type="entry name" value="EGF_1"/>
    <property type="match status" value="9"/>
</dbReference>
<keyword evidence="20" id="KW-1185">Reference proteome</keyword>
<name>A0A914GQW4_GLORO</name>
<feature type="compositionally biased region" description="Low complexity" evidence="16">
    <location>
        <begin position="28"/>
        <end position="40"/>
    </location>
</feature>
<evidence type="ECO:0000313" key="20">
    <source>
        <dbReference type="Proteomes" id="UP000887572"/>
    </source>
</evidence>
<evidence type="ECO:0000256" key="10">
    <source>
        <dbReference type="ARBA" id="ARBA00022927"/>
    </source>
</evidence>
<feature type="region of interest" description="Disordered" evidence="16">
    <location>
        <begin position="2166"/>
        <end position="2269"/>
    </location>
</feature>
<feature type="compositionally biased region" description="Polar residues" evidence="16">
    <location>
        <begin position="181"/>
        <end position="201"/>
    </location>
</feature>
<dbReference type="Gene3D" id="2.60.40.10">
    <property type="entry name" value="Immunoglobulins"/>
    <property type="match status" value="2"/>
</dbReference>
<dbReference type="InterPro" id="IPR039481">
    <property type="entry name" value="EXOC2/Sec5_N_dom"/>
</dbReference>
<evidence type="ECO:0000256" key="13">
    <source>
        <dbReference type="ARBA" id="ARBA00029715"/>
    </source>
</evidence>
<dbReference type="FunFam" id="2.170.300.10:FF:000041">
    <property type="entry name" value="Tyrosine protein kinase receptor tie-1, putative"/>
    <property type="match status" value="4"/>
</dbReference>
<comment type="similarity">
    <text evidence="2">Belongs to the SEC5 family.</text>
</comment>
<feature type="domain" description="EGF-like" evidence="18">
    <location>
        <begin position="1383"/>
        <end position="1418"/>
    </location>
</feature>
<feature type="compositionally biased region" description="Polar residues" evidence="16">
    <location>
        <begin position="2222"/>
        <end position="2234"/>
    </location>
</feature>
<accession>A0A914GQW4</accession>
<evidence type="ECO:0000259" key="18">
    <source>
        <dbReference type="PROSITE" id="PS50026"/>
    </source>
</evidence>
<keyword evidence="8" id="KW-0732">Signal</keyword>
<dbReference type="SMART" id="SM01010">
    <property type="entry name" value="AMPKBI"/>
    <property type="match status" value="1"/>
</dbReference>
<evidence type="ECO:0000256" key="17">
    <source>
        <dbReference type="SAM" id="Phobius"/>
    </source>
</evidence>
<evidence type="ECO:0000256" key="15">
    <source>
        <dbReference type="SAM" id="Coils"/>
    </source>
</evidence>
<keyword evidence="5" id="KW-0813">Transport</keyword>
<reference evidence="21" key="1">
    <citation type="submission" date="2022-11" db="UniProtKB">
        <authorList>
            <consortium name="WormBaseParasite"/>
        </authorList>
    </citation>
    <scope>IDENTIFICATION</scope>
</reference>
<dbReference type="SMART" id="SM00181">
    <property type="entry name" value="EGF"/>
    <property type="match status" value="17"/>
</dbReference>
<comment type="similarity">
    <text evidence="3">Belongs to the 5'-AMP-activated protein kinase beta subunit family.</text>
</comment>
<dbReference type="GO" id="GO:0006887">
    <property type="term" value="P:exocytosis"/>
    <property type="evidence" value="ECO:0007669"/>
    <property type="project" value="UniProtKB-KW"/>
</dbReference>
<proteinExistence type="inferred from homology"/>
<evidence type="ECO:0000256" key="2">
    <source>
        <dbReference type="ARBA" id="ARBA00010578"/>
    </source>
</evidence>
<evidence type="ECO:0000256" key="9">
    <source>
        <dbReference type="ARBA" id="ARBA00022737"/>
    </source>
</evidence>
<feature type="domain" description="EGF-like" evidence="18">
    <location>
        <begin position="1906"/>
        <end position="1942"/>
    </location>
</feature>
<sequence length="2303" mass="254287">MGNNQGGFHKRERTGDGSQRRATGGGTIQILSSSSSSTGSHQNPLHGHPSSGADDGCPVQMKIAKPDLMSEDYVDFGHNEYPVVFKWHSEVQPAKHVYLTGSWDCWHKKIPLVKSSSDFSTIINLNPGLYEYKFLVDGKWMVDDAITKTDNQMGSQNNVMSIDKADFAVFDALDKDLASSNAGEAMRSMNSTGAAQPSQDTPNDRELERLREFTQQLPDRRDFEKATNPPILPPHLLQVILNKDTPVQCDPNVLPEPNHVMLNHLYALSIKDGVMVLSATHRHRLNQKYLSTQDNVDKEFAFTFCQILMSAPAAISLRANAPLVTGISPHQGSPGTLVTIRGERLGEDANDLVALIICGTDCLATAKWKSSSKIVARLGGQAKRGPGDIVIVTRLGGRGQSAVQFRVFIEQIGPLQESSVWVDESKTVPGRNLIRNVQESGDPEDVLGLGIDQQTKMDDAGLSRLFPEGTGSRKMENFSPAWHLLENYKSASVTDLKRGMANLEKRIAREEECSKNLHKANLFLLISCVDALTSLHSQIQAKAISEDWPITAKVTGKIDLAAKMADRLFRDVLTRKDHADSTRNALSMLTRFRFIFFLAESIEANMTKGEFATILNDYARAKALFKDTEVNLFKEVMAVLDEKIGQLRECIRSKLLDISTPFEEQSRLIKFLKILDPESDPAWDCMMSYHGWLENMLWELQIQFQTKSIEAQERAYEYKPPQHFRQAFVVDLLGLLTEKLQTFWKISQNFAVTGPTTSAGASTLSSTEVQQFQERQMDIDQMLTNTINVGSWLLLNALVPDALPESVNRQYKDRFAKWPRLGSNAQWEVMFPSIKTLRASIKTLAECLNRSHLQPLTELCTTIRLKCLGMLVERGKEAVLLLGAQENWRVDLMADPPRTALPDLFETEINELISDVKERWRQMIIDLFTVLLLGVRDCYDFLLKLRREQKRPNTLLDIGSFGSADEDGNRMSKQPQEQASRRFLVAIANIDYLINRSVSGICRRLSDNGVKFADQIFKRTKDKLVAYRLTLLGHYTAQKLSQVQSILDTANYTHLPDEDDVSDFVKELMLCAVFVQAEMAPFCAHFTEQVLADIVKVSLEQLFAELSRVDLSSTERSTQTIVDLTAFEKAFQEFITTDMRSALKSIRARLMPRLDNETFRNSMLNFRSGMTMAMEIICSHIYLYGQQTNISNPLQTTLLAMISQFLPKLSVMPLTFLLVLLTGIFVPPVDGFSQPEVDLHGPNVCTFEEEREKIVIKKYDRQVQLVTTQWCPDISKGFQCEVTVVITRCCKGYFQGHDDICEPICDPSCKKGDCVEPNKCKCFDGYGGDTCSVRCPLGSWGPNCRRTCDCEQTKNCDFVTGQCRCPAGFMGARCEEECPNGHFGDGCKSQCLCQNDGICDKTTGECSCQPGWSGKHCTHRCEKSHLEEGCRYECNCANGGECNDKTGECTCLDGFSGELCEEKCKDGFFGPGCKKRCDCLNENICDPKTGKCECVGFTGPRCRTPCQRGTYGLECSKSCNCDSEAKCERFNGSCICSEGFRGEHCSEKICPFDRFGLRCEQTCACNSNNTKLCHPLNGFCTCKPGFMGAGCNSVCPQYYYGDLCAQKCKCAFENGATCDPTDGKCICPPGYTGKRCDQKCPSGFYGIQCESKCNCQNDGQCDFRYGTCNCTDGWRGPSCSLTCWGQTFGHKCQSNCGCRNGAGCDPLTGKCHCGTGWTGEKCDQPCAAMTFGIDCKQKCQCENGGTCDRFSGKCSCPEGWTGENCDSHCDSNKWGGQCENECDCSGFGSCDQHTGRCICQDGRVGTNCAEVCPAERFGKGCQYQCEKCGHGQTCDPATGVCLICAAGRSGFKCEQNCPKGFWGVGCSEKCFCDADGGSCNSIGGTCECALGFTSKYCDQKCPAETWGFNCSQKCRHCLNGGLCSAFDGECKCPPGFEGELCQRRCSEGMWGVSCMNNCTCRSDRKICDAATGLCECASGLKGDTCDEYCDAGFWGPDCVKKCSCREETSTCQSVTGQCLCNPGYLGKRCEKTCPSGTYGRECKQTCSKCPEGQICDPVVGCCSPNLGHCGIAYAEQQGIQRSISSYFWSGLLLLLALSVALIGFALYYRRKYQKARDPPLPTVSYNGGDYASVNGANSNGTGTEPKNQFENRLFDEPDMEDNLAINPQKEKALFRNVPTRPENEYATLDGPDEDFGYAEAGNGTDGRPSSSSVDGMRRSSPRRQGSDGTSTQHIGTLRLPGQATPPSTALINPTNHGRPVGDGSTRTSFDALDDHNYEEPVLMLNTSKQIAADNAKGGGNIYQ</sequence>
<feature type="disulfide bond" evidence="14">
    <location>
        <begin position="1932"/>
        <end position="1941"/>
    </location>
</feature>
<feature type="disulfide bond" evidence="14">
    <location>
        <begin position="1756"/>
        <end position="1765"/>
    </location>
</feature>
<dbReference type="Gene3D" id="6.20.250.60">
    <property type="match status" value="1"/>
</dbReference>
<feature type="domain" description="EMI" evidence="19">
    <location>
        <begin position="1241"/>
        <end position="1303"/>
    </location>
</feature>
<protein>
    <recommendedName>
        <fullName evidence="4">Exocyst complex component 2</fullName>
    </recommendedName>
    <alternativeName>
        <fullName evidence="13">Exocyst complex component Sec5</fullName>
    </alternativeName>
</protein>
<dbReference type="Gene3D" id="2.170.300.10">
    <property type="entry name" value="Tie2 ligand-binding domain superfamily"/>
    <property type="match status" value="5"/>
</dbReference>
<dbReference type="InterPro" id="IPR002909">
    <property type="entry name" value="IPT_dom"/>
</dbReference>
<dbReference type="WBParaSite" id="Gr19_v10_g10479.t1">
    <property type="protein sequence ID" value="Gr19_v10_g10479.t1"/>
    <property type="gene ID" value="Gr19_v10_g10479"/>
</dbReference>
<dbReference type="PRINTS" id="PR00011">
    <property type="entry name" value="EGFLAMININ"/>
</dbReference>
<dbReference type="Pfam" id="PF16561">
    <property type="entry name" value="AMPK1_CBM"/>
    <property type="match status" value="1"/>
</dbReference>
<dbReference type="SMART" id="SM00261">
    <property type="entry name" value="FU"/>
    <property type="match status" value="4"/>
</dbReference>
<comment type="function">
    <text evidence="12">Non-catalytic subunit of AMP-activated protein kinase (AMPK), an energy sensor protein kinase that plays a key role in regulating cellular energy metabolism. In response to reduction of intracellular ATP levels, AMPK activates energy-producing pathways and inhibits energy-consuming processes: inhibits protein, carbohydrate and lipid biosynthesis, as well as cell growth and proliferation. AMPK acts via direct phosphorylation of metabolic enzymes, and by longer-term effects via phosphorylation of transcription regulators. Also acts as a regulator of cellular polarity by remodeling the actin cytoskeleton; probably by indirectly activating myosin. Beta non-catalytic subunit acts as a scaffold on which the AMPK complex assembles, via its C-terminus that bridges alpha (PRKAA1 or PRKAA2) and gamma subunits (PRKAG1, PRKAG2 or PRKAG3).</text>
</comment>
<feature type="transmembrane region" description="Helical" evidence="17">
    <location>
        <begin position="2086"/>
        <end position="2108"/>
    </location>
</feature>
<dbReference type="Pfam" id="PF15469">
    <property type="entry name" value="Sec5"/>
    <property type="match status" value="1"/>
</dbReference>
<dbReference type="PANTHER" id="PTHR24043">
    <property type="entry name" value="SCAVENGER RECEPTOR CLASS F"/>
    <property type="match status" value="1"/>
</dbReference>
<feature type="domain" description="EGF-like" evidence="18">
    <location>
        <begin position="1731"/>
        <end position="1766"/>
    </location>
</feature>
<dbReference type="InterPro" id="IPR042635">
    <property type="entry name" value="MEGF10/SREC1/2-like"/>
</dbReference>
<comment type="function">
    <text evidence="1">Component of the exocyst complex involved in the docking of exocytic vesicles with fusion sites on the plasma membrane.</text>
</comment>
<feature type="disulfide bond" evidence="14">
    <location>
        <begin position="1408"/>
        <end position="1417"/>
    </location>
</feature>
<dbReference type="GO" id="GO:0005044">
    <property type="term" value="F:scavenger receptor activity"/>
    <property type="evidence" value="ECO:0007669"/>
    <property type="project" value="InterPro"/>
</dbReference>
<dbReference type="GO" id="GO:0015031">
    <property type="term" value="P:protein transport"/>
    <property type="evidence" value="ECO:0007669"/>
    <property type="project" value="UniProtKB-KW"/>
</dbReference>
<evidence type="ECO:0000256" key="12">
    <source>
        <dbReference type="ARBA" id="ARBA00025180"/>
    </source>
</evidence>
<dbReference type="PANTHER" id="PTHR24043:SF8">
    <property type="entry name" value="EGF-LIKE DOMAIN-CONTAINING PROTEIN"/>
    <property type="match status" value="1"/>
</dbReference>
<dbReference type="PROSITE" id="PS50026">
    <property type="entry name" value="EGF_3"/>
    <property type="match status" value="5"/>
</dbReference>
<feature type="disulfide bond" evidence="14">
    <location>
        <begin position="1608"/>
        <end position="1625"/>
    </location>
</feature>
<dbReference type="CDD" id="cd02859">
    <property type="entry name" value="E_set_AMPKbeta_like_N"/>
    <property type="match status" value="1"/>
</dbReference>
<evidence type="ECO:0000256" key="8">
    <source>
        <dbReference type="ARBA" id="ARBA00022729"/>
    </source>
</evidence>
<feature type="compositionally biased region" description="Polar residues" evidence="16">
    <location>
        <begin position="2244"/>
        <end position="2255"/>
    </location>
</feature>
<dbReference type="InterPro" id="IPR013111">
    <property type="entry name" value="EGF_extracell"/>
</dbReference>
<dbReference type="PROSITE" id="PS01186">
    <property type="entry name" value="EGF_2"/>
    <property type="match status" value="1"/>
</dbReference>
<keyword evidence="15" id="KW-0175">Coiled coil</keyword>
<dbReference type="InterPro" id="IPR037256">
    <property type="entry name" value="ASC_dom_sf"/>
</dbReference>
<dbReference type="CDD" id="cd00603">
    <property type="entry name" value="IPT_PCSR"/>
    <property type="match status" value="1"/>
</dbReference>
<keyword evidence="11 14" id="KW-1015">Disulfide bond</keyword>
<evidence type="ECO:0000256" key="1">
    <source>
        <dbReference type="ARBA" id="ARBA00002660"/>
    </source>
</evidence>
<comment type="caution">
    <text evidence="14">Lacks conserved residue(s) required for the propagation of feature annotation.</text>
</comment>
<dbReference type="FunFam" id="2.60.40.10:FF:000196">
    <property type="entry name" value="Exocyst complex component 2"/>
    <property type="match status" value="1"/>
</dbReference>
<dbReference type="SUPFAM" id="SSF160219">
    <property type="entry name" value="AMPKBI-like"/>
    <property type="match status" value="1"/>
</dbReference>
<evidence type="ECO:0000256" key="16">
    <source>
        <dbReference type="SAM" id="MobiDB-lite"/>
    </source>
</evidence>
<feature type="region of interest" description="Disordered" evidence="16">
    <location>
        <begin position="181"/>
        <end position="203"/>
    </location>
</feature>
<keyword evidence="7 14" id="KW-0245">EGF-like domain</keyword>
<evidence type="ECO:0000256" key="4">
    <source>
        <dbReference type="ARBA" id="ARBA00017526"/>
    </source>
</evidence>
<keyword evidence="6" id="KW-0268">Exocytosis</keyword>
<dbReference type="Pfam" id="PF01833">
    <property type="entry name" value="TIG"/>
    <property type="match status" value="1"/>
</dbReference>
<dbReference type="InterPro" id="IPR006828">
    <property type="entry name" value="ASC_dom"/>
</dbReference>
<dbReference type="SMART" id="SM00180">
    <property type="entry name" value="EGF_Lam"/>
    <property type="match status" value="15"/>
</dbReference>
<dbReference type="InterPro" id="IPR000742">
    <property type="entry name" value="EGF"/>
</dbReference>
<feature type="coiled-coil region" evidence="15">
    <location>
        <begin position="493"/>
        <end position="520"/>
    </location>
</feature>
<organism evidence="20 21">
    <name type="scientific">Globodera rostochiensis</name>
    <name type="common">Golden nematode worm</name>
    <name type="synonym">Heterodera rostochiensis</name>
    <dbReference type="NCBI Taxonomy" id="31243"/>
    <lineage>
        <taxon>Eukaryota</taxon>
        <taxon>Metazoa</taxon>
        <taxon>Ecdysozoa</taxon>
        <taxon>Nematoda</taxon>
        <taxon>Chromadorea</taxon>
        <taxon>Rhabditida</taxon>
        <taxon>Tylenchina</taxon>
        <taxon>Tylenchomorpha</taxon>
        <taxon>Tylenchoidea</taxon>
        <taxon>Heteroderidae</taxon>
        <taxon>Heteroderinae</taxon>
        <taxon>Globodera</taxon>
    </lineage>
</organism>
<dbReference type="Pfam" id="PF00053">
    <property type="entry name" value="EGF_laminin"/>
    <property type="match status" value="4"/>
</dbReference>
<dbReference type="Pfam" id="PF04739">
    <property type="entry name" value="AMPKBI"/>
    <property type="match status" value="1"/>
</dbReference>
<evidence type="ECO:0000256" key="3">
    <source>
        <dbReference type="ARBA" id="ARBA00010926"/>
    </source>
</evidence>
<dbReference type="Gene3D" id="2.10.25.10">
    <property type="entry name" value="Laminin"/>
    <property type="match status" value="1"/>
</dbReference>
<evidence type="ECO:0000256" key="7">
    <source>
        <dbReference type="ARBA" id="ARBA00022536"/>
    </source>
</evidence>
<dbReference type="SUPFAM" id="SSF81296">
    <property type="entry name" value="E set domains"/>
    <property type="match status" value="2"/>
</dbReference>
<feature type="disulfide bond" evidence="14">
    <location>
        <begin position="1451"/>
        <end position="1460"/>
    </location>
</feature>
<dbReference type="InterPro" id="IPR002049">
    <property type="entry name" value="LE_dom"/>
</dbReference>
<dbReference type="InterPro" id="IPR032640">
    <property type="entry name" value="AMPK1_CBM"/>
</dbReference>
<keyword evidence="10" id="KW-0653">Protein transport</keyword>
<feature type="disulfide bond" evidence="14">
    <location>
        <begin position="1627"/>
        <end position="1636"/>
    </location>
</feature>
<dbReference type="FunFam" id="2.170.300.10:FF:000002">
    <property type="entry name" value="Multiple epidermal growth factor-like domains 10"/>
    <property type="match status" value="1"/>
</dbReference>
<keyword evidence="17" id="KW-1133">Transmembrane helix</keyword>
<evidence type="ECO:0000256" key="6">
    <source>
        <dbReference type="ARBA" id="ARBA00022483"/>
    </source>
</evidence>
<evidence type="ECO:0000256" key="14">
    <source>
        <dbReference type="PROSITE-ProRule" id="PRU00076"/>
    </source>
</evidence>
<dbReference type="InterPro" id="IPR014756">
    <property type="entry name" value="Ig_E-set"/>
</dbReference>
<feature type="region of interest" description="Disordered" evidence="16">
    <location>
        <begin position="1"/>
        <end position="59"/>
    </location>
</feature>
<dbReference type="CDD" id="cd00055">
    <property type="entry name" value="EGF_Lam"/>
    <property type="match status" value="6"/>
</dbReference>
<dbReference type="GO" id="GO:0000145">
    <property type="term" value="C:exocyst"/>
    <property type="evidence" value="ECO:0007669"/>
    <property type="project" value="UniProtKB-ARBA"/>
</dbReference>
<feature type="domain" description="EGF-like" evidence="18">
    <location>
        <begin position="1600"/>
        <end position="1637"/>
    </location>
</feature>
<dbReference type="InterPro" id="IPR011489">
    <property type="entry name" value="EMI_domain"/>
</dbReference>
<evidence type="ECO:0000313" key="21">
    <source>
        <dbReference type="WBParaSite" id="Gr19_v10_g10479.t1"/>
    </source>
</evidence>
<dbReference type="Pfam" id="PF07974">
    <property type="entry name" value="EGF_2"/>
    <property type="match status" value="1"/>
</dbReference>